<organism evidence="1 2">
    <name type="scientific">Zwartia hollandica</name>
    <dbReference type="NCBI Taxonomy" id="324606"/>
    <lineage>
        <taxon>Bacteria</taxon>
        <taxon>Pseudomonadati</taxon>
        <taxon>Pseudomonadota</taxon>
        <taxon>Betaproteobacteria</taxon>
        <taxon>Burkholderiales</taxon>
        <taxon>Alcaligenaceae</taxon>
        <taxon>Zwartia</taxon>
    </lineage>
</organism>
<keyword evidence="2" id="KW-1185">Reference proteome</keyword>
<reference evidence="1" key="1">
    <citation type="submission" date="2021-07" db="EMBL/GenBank/DDBJ databases">
        <title>New genus and species of the family Alcaligenaceae.</title>
        <authorList>
            <person name="Hahn M.W."/>
        </authorList>
    </citation>
    <scope>NUCLEOTIDE SEQUENCE</scope>
    <source>
        <strain evidence="1">LF4-65</strain>
    </source>
</reference>
<evidence type="ECO:0000313" key="2">
    <source>
        <dbReference type="Proteomes" id="UP000739565"/>
    </source>
</evidence>
<accession>A0A953N9V5</accession>
<dbReference type="RefSeq" id="WP_259661620.1">
    <property type="nucleotide sequence ID" value="NZ_JAHXRI010000010.1"/>
</dbReference>
<dbReference type="Proteomes" id="UP000739565">
    <property type="component" value="Unassembled WGS sequence"/>
</dbReference>
<comment type="caution">
    <text evidence="1">The sequence shown here is derived from an EMBL/GenBank/DDBJ whole genome shotgun (WGS) entry which is preliminary data.</text>
</comment>
<sequence>MSEILHHEVRENQLGLTPGHWFFHTGQWCICAQAYKTANGLWTAEIQLASKGKDFSNVEFKTLTELKRQLSKYYGTEIIRGKLPKALDL</sequence>
<name>A0A953N9V5_9BURK</name>
<gene>
    <name evidence="1" type="ORF">KZZ10_11155</name>
</gene>
<dbReference type="EMBL" id="JAHXRI010000010">
    <property type="protein sequence ID" value="MBZ1351205.1"/>
    <property type="molecule type" value="Genomic_DNA"/>
</dbReference>
<protein>
    <submittedName>
        <fullName evidence="1">Uncharacterized protein</fullName>
    </submittedName>
</protein>
<dbReference type="AlphaFoldDB" id="A0A953N9V5"/>
<evidence type="ECO:0000313" key="1">
    <source>
        <dbReference type="EMBL" id="MBZ1351205.1"/>
    </source>
</evidence>
<proteinExistence type="predicted"/>